<dbReference type="SUPFAM" id="SSF53474">
    <property type="entry name" value="alpha/beta-Hydrolases"/>
    <property type="match status" value="1"/>
</dbReference>
<dbReference type="AlphaFoldDB" id="A0A7J6RB79"/>
<accession>A0A7J6RB79</accession>
<dbReference type="Gene3D" id="3.40.50.1820">
    <property type="entry name" value="alpha/beta hydrolase"/>
    <property type="match status" value="1"/>
</dbReference>
<organism evidence="2 3">
    <name type="scientific">Perkinsus olseni</name>
    <name type="common">Perkinsus atlanticus</name>
    <dbReference type="NCBI Taxonomy" id="32597"/>
    <lineage>
        <taxon>Eukaryota</taxon>
        <taxon>Sar</taxon>
        <taxon>Alveolata</taxon>
        <taxon>Perkinsozoa</taxon>
        <taxon>Perkinsea</taxon>
        <taxon>Perkinsida</taxon>
        <taxon>Perkinsidae</taxon>
        <taxon>Perkinsus</taxon>
    </lineage>
</organism>
<sequence length="224" mass="25644">VNRSTYQQMLASVPSTTELMLRCTEILGKLKQPATLFTAPETCLDANLEYTTNFLAPVKATGRNIYDLRLNGTYNFSRYINFLNNATIMKTLGAGKKWKPINYRVTLDLYFDDTYRIYNPEVERVLEAGVKVLIYAGDKDYLCNWLVNDAWTKRLQWSGAQQFIHRPLEPYQAGTEEVVGEMRRARNLAFVRVYNAGHLVPHDQPKNSLVVIEQFLSGNMFASA</sequence>
<evidence type="ECO:0000256" key="1">
    <source>
        <dbReference type="ARBA" id="ARBA00009431"/>
    </source>
</evidence>
<name>A0A7J6RB79_PEROL</name>
<evidence type="ECO:0000313" key="3">
    <source>
        <dbReference type="Proteomes" id="UP000553632"/>
    </source>
</evidence>
<comment type="caution">
    <text evidence="2">The sequence shown here is derived from an EMBL/GenBank/DDBJ whole genome shotgun (WGS) entry which is preliminary data.</text>
</comment>
<proteinExistence type="inferred from homology"/>
<dbReference type="InterPro" id="IPR029058">
    <property type="entry name" value="AB_hydrolase_fold"/>
</dbReference>
<dbReference type="PROSITE" id="PS00560">
    <property type="entry name" value="CARBOXYPEPT_SER_HIS"/>
    <property type="match status" value="1"/>
</dbReference>
<evidence type="ECO:0000313" key="2">
    <source>
        <dbReference type="EMBL" id="KAF4718089.1"/>
    </source>
</evidence>
<dbReference type="InterPro" id="IPR033124">
    <property type="entry name" value="Ser_caboxypep_his_AS"/>
</dbReference>
<gene>
    <name evidence="2" type="ORF">FOZ63_026166</name>
</gene>
<keyword evidence="3" id="KW-1185">Reference proteome</keyword>
<dbReference type="Proteomes" id="UP000553632">
    <property type="component" value="Unassembled WGS sequence"/>
</dbReference>
<reference evidence="2 3" key="1">
    <citation type="submission" date="2020-04" db="EMBL/GenBank/DDBJ databases">
        <title>Perkinsus olseni comparative genomics.</title>
        <authorList>
            <person name="Bogema D.R."/>
        </authorList>
    </citation>
    <scope>NUCLEOTIDE SEQUENCE [LARGE SCALE GENOMIC DNA]</scope>
    <source>
        <strain evidence="2 3">ATCC PRA-207</strain>
    </source>
</reference>
<dbReference type="GO" id="GO:0006508">
    <property type="term" value="P:proteolysis"/>
    <property type="evidence" value="ECO:0007669"/>
    <property type="project" value="InterPro"/>
</dbReference>
<evidence type="ECO:0008006" key="4">
    <source>
        <dbReference type="Google" id="ProtNLM"/>
    </source>
</evidence>
<dbReference type="EMBL" id="JABANO010026688">
    <property type="protein sequence ID" value="KAF4718089.1"/>
    <property type="molecule type" value="Genomic_DNA"/>
</dbReference>
<feature type="non-terminal residue" evidence="2">
    <location>
        <position position="224"/>
    </location>
</feature>
<dbReference type="Pfam" id="PF00450">
    <property type="entry name" value="Peptidase_S10"/>
    <property type="match status" value="1"/>
</dbReference>
<protein>
    <recommendedName>
        <fullName evidence="4">Serine carboxypeptidase</fullName>
    </recommendedName>
</protein>
<dbReference type="InterPro" id="IPR001563">
    <property type="entry name" value="Peptidase_S10"/>
</dbReference>
<dbReference type="GO" id="GO:0004185">
    <property type="term" value="F:serine-type carboxypeptidase activity"/>
    <property type="evidence" value="ECO:0007669"/>
    <property type="project" value="InterPro"/>
</dbReference>
<comment type="similarity">
    <text evidence="1">Belongs to the peptidase S10 family.</text>
</comment>